<proteinExistence type="predicted"/>
<comment type="caution">
    <text evidence="1">The sequence shown here is derived from an EMBL/GenBank/DDBJ whole genome shotgun (WGS) entry which is preliminary data.</text>
</comment>
<protein>
    <submittedName>
        <fullName evidence="1">Uncharacterized protein</fullName>
    </submittedName>
</protein>
<sequence>MKDKDKDKEKESEKKKYPIGAEHYILYEEIGQGVSASVFRAQCVPFNEIIAIKILDFERDNCDLNNISREAQTMVLVDHPNVLKSHCSFVSDHNLWVVMPFMSGGSCLHILKAAHPDGFEEVVIATVLREVLKGLEYLHHHGHIHRDVKAGNILIDSRGAVKLGDFGVSACLFDSGDRQRSRNTFVGTPCWMAPEVMEQLHGYNFKADIWSFGITALELAHGHAPFSKYPPLKVLLMTLQNAPPGLDYERDKKFSKSFKQMIACCLVKDPSKRPSANRLLKHSFFKQARSSDYISRTLLEGLPALGDRMEILKRKEEDMRAQKKMADGQMEELSQNEYKRGISGWNFNLEDMKAQASLINDFDDAISDINHVGSSSSLSNLDAPQDKQQPSSSHCRSQTVDMEENNETHNQLASVVVVDSTINDAKTKVEKSDDDFSITSSSHEPQTSSCHDDHVDQRLGEKSDVENGVRSTEGMAIPPHHRRGCSSSILPEVTLPPIRADCEKLQNLPSNVSSANATSVLQAGEDVLTELPSRVSKSSAANSDDTDDKAKVPVVQQRGRFKVTSENVDPEKVVPSPILQKSHSMQVISQHNATPVHSPLPLLSTISDSTPSNISGCSLFPVLHSVLQTNILQRDTILTLMKLITAGESAADSTNTPAQIAATEKSLLESAHEREKELLHEITDLQWRLICTQEELQKLKTDNAQV</sequence>
<reference evidence="1" key="1">
    <citation type="submission" date="2023-10" db="EMBL/GenBank/DDBJ databases">
        <authorList>
            <person name="Rodriguez Cubillos JULIANA M."/>
            <person name="De Vega J."/>
        </authorList>
    </citation>
    <scope>NUCLEOTIDE SEQUENCE</scope>
</reference>
<name>A0ACB0KIC4_TRIPR</name>
<evidence type="ECO:0000313" key="2">
    <source>
        <dbReference type="Proteomes" id="UP001177021"/>
    </source>
</evidence>
<accession>A0ACB0KIC4</accession>
<gene>
    <name evidence="1" type="ORF">MILVUS5_LOCUS23274</name>
</gene>
<evidence type="ECO:0000313" key="1">
    <source>
        <dbReference type="EMBL" id="CAJ2656540.1"/>
    </source>
</evidence>
<dbReference type="Proteomes" id="UP001177021">
    <property type="component" value="Unassembled WGS sequence"/>
</dbReference>
<dbReference type="EMBL" id="CASHSV030000206">
    <property type="protein sequence ID" value="CAJ2656540.1"/>
    <property type="molecule type" value="Genomic_DNA"/>
</dbReference>
<organism evidence="1 2">
    <name type="scientific">Trifolium pratense</name>
    <name type="common">Red clover</name>
    <dbReference type="NCBI Taxonomy" id="57577"/>
    <lineage>
        <taxon>Eukaryota</taxon>
        <taxon>Viridiplantae</taxon>
        <taxon>Streptophyta</taxon>
        <taxon>Embryophyta</taxon>
        <taxon>Tracheophyta</taxon>
        <taxon>Spermatophyta</taxon>
        <taxon>Magnoliopsida</taxon>
        <taxon>eudicotyledons</taxon>
        <taxon>Gunneridae</taxon>
        <taxon>Pentapetalae</taxon>
        <taxon>rosids</taxon>
        <taxon>fabids</taxon>
        <taxon>Fabales</taxon>
        <taxon>Fabaceae</taxon>
        <taxon>Papilionoideae</taxon>
        <taxon>50 kb inversion clade</taxon>
        <taxon>NPAAA clade</taxon>
        <taxon>Hologalegina</taxon>
        <taxon>IRL clade</taxon>
        <taxon>Trifolieae</taxon>
        <taxon>Trifolium</taxon>
    </lineage>
</organism>
<keyword evidence="2" id="KW-1185">Reference proteome</keyword>